<comment type="caution">
    <text evidence="1">The sequence shown here is derived from an EMBL/GenBank/DDBJ whole genome shotgun (WGS) entry which is preliminary data.</text>
</comment>
<evidence type="ECO:0000313" key="2">
    <source>
        <dbReference type="Proteomes" id="UP000499080"/>
    </source>
</evidence>
<evidence type="ECO:0000313" key="1">
    <source>
        <dbReference type="EMBL" id="GBM87219.1"/>
    </source>
</evidence>
<dbReference type="AlphaFoldDB" id="A0A4Y2JCF0"/>
<name>A0A4Y2JCF0_ARAVE</name>
<keyword evidence="2" id="KW-1185">Reference proteome</keyword>
<organism evidence="1 2">
    <name type="scientific">Araneus ventricosus</name>
    <name type="common">Orbweaver spider</name>
    <name type="synonym">Epeira ventricosa</name>
    <dbReference type="NCBI Taxonomy" id="182803"/>
    <lineage>
        <taxon>Eukaryota</taxon>
        <taxon>Metazoa</taxon>
        <taxon>Ecdysozoa</taxon>
        <taxon>Arthropoda</taxon>
        <taxon>Chelicerata</taxon>
        <taxon>Arachnida</taxon>
        <taxon>Araneae</taxon>
        <taxon>Araneomorphae</taxon>
        <taxon>Entelegynae</taxon>
        <taxon>Araneoidea</taxon>
        <taxon>Araneidae</taxon>
        <taxon>Araneus</taxon>
    </lineage>
</organism>
<reference evidence="1 2" key="1">
    <citation type="journal article" date="2019" name="Sci. Rep.">
        <title>Orb-weaving spider Araneus ventricosus genome elucidates the spidroin gene catalogue.</title>
        <authorList>
            <person name="Kono N."/>
            <person name="Nakamura H."/>
            <person name="Ohtoshi R."/>
            <person name="Moran D.A.P."/>
            <person name="Shinohara A."/>
            <person name="Yoshida Y."/>
            <person name="Fujiwara M."/>
            <person name="Mori M."/>
            <person name="Tomita M."/>
            <person name="Arakawa K."/>
        </authorList>
    </citation>
    <scope>NUCLEOTIDE SEQUENCE [LARGE SCALE GENOMIC DNA]</scope>
</reference>
<dbReference type="EMBL" id="BGPR01003366">
    <property type="protein sequence ID" value="GBM87219.1"/>
    <property type="molecule type" value="Genomic_DNA"/>
</dbReference>
<dbReference type="Proteomes" id="UP000499080">
    <property type="component" value="Unassembled WGS sequence"/>
</dbReference>
<sequence>MEVVLITCFTDQLTLRARPVLQDCSRKQYPSTCCTRSSYRGLDRVRVEANPFLFFYIKGHCSPEEFCSTRRASGSICEACAFIFVDITDRVSF</sequence>
<proteinExistence type="predicted"/>
<accession>A0A4Y2JCF0</accession>
<gene>
    <name evidence="1" type="ORF">AVEN_129736_1</name>
</gene>
<protein>
    <submittedName>
        <fullName evidence="1">Uncharacterized protein</fullName>
    </submittedName>
</protein>